<dbReference type="EMBL" id="CAJPIZ010000091">
    <property type="protein sequence ID" value="CAG2100412.1"/>
    <property type="molecule type" value="Genomic_DNA"/>
</dbReference>
<dbReference type="OrthoDB" id="10250354at2759"/>
<accession>A0A7R9KDR8</accession>
<dbReference type="Proteomes" id="UP000759131">
    <property type="component" value="Unassembled WGS sequence"/>
</dbReference>
<evidence type="ECO:0000313" key="2">
    <source>
        <dbReference type="EMBL" id="CAD7619982.1"/>
    </source>
</evidence>
<dbReference type="AlphaFoldDB" id="A0A7R9KDR8"/>
<feature type="region of interest" description="Disordered" evidence="1">
    <location>
        <begin position="465"/>
        <end position="542"/>
    </location>
</feature>
<feature type="compositionally biased region" description="Pro residues" evidence="1">
    <location>
        <begin position="641"/>
        <end position="650"/>
    </location>
</feature>
<keyword evidence="3" id="KW-1185">Reference proteome</keyword>
<sequence length="669" mass="68139">MKVGIHRAHARHSIGDGTGINTNTQCLYVASILALNYHNRRHNRPRVATDTHFPISVTVETTDWMDTTRSHLSSTTAAATPAIVAPSGSPTVTTTTASVSTAAQPVSVTLTTFTPHNRTDNPFSKTPVTGAVVVTPAVVPVITSTHQHSSSPPKSMSSSTATTGGDATADTAAAESTGRSSVILAPARLALNNNTNTTTGASISSATPLGGVGAGAAVAAPLQHMATNRDTINNYFSSNITAGGAAMTTTTTGSTTATTGGGSGGILAESRLSSAVLSTAVSTGTTSKSLLRPSVLRFADSSTNNSQNVPKESKVFAFVSLSKEDIPRPATTLLPADSIIRCGADTTSPFNGEEASAGGTTSTSNTTTSSTKSTHTSSSTANTYSSDGSVSLLPAPVVSVATAATAGSVAISSSSDVVVAAAAGAGSSSSGGTGSIDSCDDSNSQSAFVFGHNLAERAVYVQNSGQKHGIDGPDDTANGSKRTKTAAGDDSAAKHDINGDIATGGFSAGTEGKADGALDLSSTGAAEPSGSAASPDKHSDNKRKYEVITGEEVMRTSGALRVILNAHVVSGMRFDVSNEQCLRFTNVDGIYLIKGAPKDIDQLNSAVEYRLREIAKRSKQCDEHMNAETTAADKHKWADRPLPPVTPPPVDSQTLPSQPTPLEETSNDS</sequence>
<protein>
    <submittedName>
        <fullName evidence="2">Uncharacterized protein</fullName>
    </submittedName>
</protein>
<name>A0A7R9KDR8_9ACAR</name>
<dbReference type="Gene3D" id="2.30.29.30">
    <property type="entry name" value="Pleckstrin-homology domain (PH domain)/Phosphotyrosine-binding domain (PTB)"/>
    <property type="match status" value="1"/>
</dbReference>
<reference evidence="2" key="1">
    <citation type="submission" date="2020-11" db="EMBL/GenBank/DDBJ databases">
        <authorList>
            <person name="Tran Van P."/>
        </authorList>
    </citation>
    <scope>NUCLEOTIDE SEQUENCE</scope>
</reference>
<feature type="compositionally biased region" description="Low complexity" evidence="1">
    <location>
        <begin position="356"/>
        <end position="388"/>
    </location>
</feature>
<evidence type="ECO:0000313" key="3">
    <source>
        <dbReference type="Proteomes" id="UP000759131"/>
    </source>
</evidence>
<feature type="compositionally biased region" description="Low complexity" evidence="1">
    <location>
        <begin position="521"/>
        <end position="534"/>
    </location>
</feature>
<feature type="compositionally biased region" description="Basic and acidic residues" evidence="1">
    <location>
        <begin position="622"/>
        <end position="639"/>
    </location>
</feature>
<dbReference type="InterPro" id="IPR011993">
    <property type="entry name" value="PH-like_dom_sf"/>
</dbReference>
<feature type="region of interest" description="Disordered" evidence="1">
    <location>
        <begin position="622"/>
        <end position="669"/>
    </location>
</feature>
<gene>
    <name evidence="2" type="ORF">OSB1V03_LOCUS478</name>
</gene>
<organism evidence="2">
    <name type="scientific">Medioppia subpectinata</name>
    <dbReference type="NCBI Taxonomy" id="1979941"/>
    <lineage>
        <taxon>Eukaryota</taxon>
        <taxon>Metazoa</taxon>
        <taxon>Ecdysozoa</taxon>
        <taxon>Arthropoda</taxon>
        <taxon>Chelicerata</taxon>
        <taxon>Arachnida</taxon>
        <taxon>Acari</taxon>
        <taxon>Acariformes</taxon>
        <taxon>Sarcoptiformes</taxon>
        <taxon>Oribatida</taxon>
        <taxon>Brachypylina</taxon>
        <taxon>Oppioidea</taxon>
        <taxon>Oppiidae</taxon>
        <taxon>Medioppia</taxon>
    </lineage>
</organism>
<feature type="compositionally biased region" description="Low complexity" evidence="1">
    <location>
        <begin position="149"/>
        <end position="178"/>
    </location>
</feature>
<dbReference type="EMBL" id="OC854666">
    <property type="protein sequence ID" value="CAD7619982.1"/>
    <property type="molecule type" value="Genomic_DNA"/>
</dbReference>
<proteinExistence type="predicted"/>
<feature type="region of interest" description="Disordered" evidence="1">
    <location>
        <begin position="345"/>
        <end position="388"/>
    </location>
</feature>
<feature type="region of interest" description="Disordered" evidence="1">
    <location>
        <begin position="144"/>
        <end position="179"/>
    </location>
</feature>
<evidence type="ECO:0000256" key="1">
    <source>
        <dbReference type="SAM" id="MobiDB-lite"/>
    </source>
</evidence>